<dbReference type="NCBIfam" id="NF047509">
    <property type="entry name" value="Rv3131_FMN_oxido"/>
    <property type="match status" value="1"/>
</dbReference>
<evidence type="ECO:0000256" key="1">
    <source>
        <dbReference type="SAM" id="MobiDB-lite"/>
    </source>
</evidence>
<proteinExistence type="predicted"/>
<gene>
    <name evidence="2" type="ORF">ACFFRI_06605</name>
</gene>
<accession>A0ABV5K7U9</accession>
<dbReference type="PANTHER" id="PTHR23026:SF123">
    <property type="entry name" value="NAD(P)H NITROREDUCTASE RV3131-RELATED"/>
    <property type="match status" value="1"/>
</dbReference>
<dbReference type="InterPro" id="IPR000415">
    <property type="entry name" value="Nitroreductase-like"/>
</dbReference>
<feature type="region of interest" description="Disordered" evidence="1">
    <location>
        <begin position="201"/>
        <end position="221"/>
    </location>
</feature>
<dbReference type="Gene3D" id="3.40.109.10">
    <property type="entry name" value="NADH Oxidase"/>
    <property type="match status" value="1"/>
</dbReference>
<keyword evidence="3" id="KW-1185">Reference proteome</keyword>
<organism evidence="2 3">
    <name type="scientific">Nocardioides plantarum</name>
    <dbReference type="NCBI Taxonomy" id="29299"/>
    <lineage>
        <taxon>Bacteria</taxon>
        <taxon>Bacillati</taxon>
        <taxon>Actinomycetota</taxon>
        <taxon>Actinomycetes</taxon>
        <taxon>Propionibacteriales</taxon>
        <taxon>Nocardioidaceae</taxon>
        <taxon>Nocardioides</taxon>
    </lineage>
</organism>
<dbReference type="EMBL" id="JBHMDG010000008">
    <property type="protein sequence ID" value="MFB9312711.1"/>
    <property type="molecule type" value="Genomic_DNA"/>
</dbReference>
<protein>
    <submittedName>
        <fullName evidence="2">Acg family FMN-binding oxidoreductase</fullName>
    </submittedName>
</protein>
<dbReference type="SUPFAM" id="SSF55469">
    <property type="entry name" value="FMN-dependent nitroreductase-like"/>
    <property type="match status" value="2"/>
</dbReference>
<evidence type="ECO:0000313" key="3">
    <source>
        <dbReference type="Proteomes" id="UP001589750"/>
    </source>
</evidence>
<dbReference type="Proteomes" id="UP001589750">
    <property type="component" value="Unassembled WGS sequence"/>
</dbReference>
<dbReference type="InterPro" id="IPR050627">
    <property type="entry name" value="Nitroreductase/BluB"/>
</dbReference>
<reference evidence="2 3" key="1">
    <citation type="submission" date="2024-09" db="EMBL/GenBank/DDBJ databases">
        <authorList>
            <person name="Sun Q."/>
            <person name="Mori K."/>
        </authorList>
    </citation>
    <scope>NUCLEOTIDE SEQUENCE [LARGE SCALE GENOMIC DNA]</scope>
    <source>
        <strain evidence="2 3">JCM 9626</strain>
    </source>
</reference>
<name>A0ABV5K7U9_9ACTN</name>
<dbReference type="RefSeq" id="WP_140008119.1">
    <property type="nucleotide sequence ID" value="NZ_JBHMDG010000008.1"/>
</dbReference>
<evidence type="ECO:0000313" key="2">
    <source>
        <dbReference type="EMBL" id="MFB9312711.1"/>
    </source>
</evidence>
<dbReference type="PANTHER" id="PTHR23026">
    <property type="entry name" value="NADPH NITROREDUCTASE"/>
    <property type="match status" value="1"/>
</dbReference>
<sequence length="325" mass="36001">MPRPPATMTRAGSGLEVVATACRAPSIHNSQPWWWRVSEGAIELHADRTRRLPHADPLGRNLLISCGSALHHVQVAARGLGWEPTVERWPMGTDSDLLARVSLEPRVRTTGDAVLLRALRARRTDRRRFTSWPVQGRRLDQLVEVATSWGAEATSVDIVDRVRIERMVARAHVVQAADPALVAEHREWTDRGSEDGVLAELVPPTEGEDPTRQPRFPEGTLDDRDHVVQASDGIIVLSGSTDDRRSWLTTGEALGAVWLHAVTDGLSIVPLSQVVEVDSTRMSLQHEVLLGQSYPQLLLRVGWQAIGRDELKATPRRPLSDVVRP</sequence>
<comment type="caution">
    <text evidence="2">The sequence shown here is derived from an EMBL/GenBank/DDBJ whole genome shotgun (WGS) entry which is preliminary data.</text>
</comment>